<feature type="transmembrane region" description="Helical" evidence="11">
    <location>
        <begin position="386"/>
        <end position="406"/>
    </location>
</feature>
<evidence type="ECO:0000256" key="6">
    <source>
        <dbReference type="ARBA" id="ARBA00022741"/>
    </source>
</evidence>
<keyword evidence="9 11" id="KW-0472">Membrane</keyword>
<evidence type="ECO:0000256" key="5">
    <source>
        <dbReference type="ARBA" id="ARBA00022737"/>
    </source>
</evidence>
<dbReference type="FunFam" id="3.40.50.300:FF:000610">
    <property type="entry name" value="Multidrug resistance-associated ABC transporter"/>
    <property type="match status" value="1"/>
</dbReference>
<reference evidence="14" key="1">
    <citation type="submission" date="2021-01" db="EMBL/GenBank/DDBJ databases">
        <authorList>
            <consortium name="Genoscope - CEA"/>
            <person name="William W."/>
        </authorList>
    </citation>
    <scope>NUCLEOTIDE SEQUENCE</scope>
</reference>
<comment type="similarity">
    <text evidence="2">Belongs to the ABC transporter superfamily. ABCC family. Conjugate transporter (TC 3.A.1.208) subfamily.</text>
</comment>
<dbReference type="FunFam" id="1.20.1560.10:FF:000151">
    <property type="entry name" value="Uncharacterized protein"/>
    <property type="match status" value="1"/>
</dbReference>
<keyword evidence="8 11" id="KW-1133">Transmembrane helix</keyword>
<evidence type="ECO:0000256" key="2">
    <source>
        <dbReference type="ARBA" id="ARBA00009726"/>
    </source>
</evidence>
<sequence length="1373" mass="158018">MSFNNINQIDQEIPRQKRTQVSNLQNTQTANQKNIKLQTYADVNQEIQPFYNPQIIQVQPQESYEQSETDKTKYFQNFLGQHNSKISKLFFFEYTIYALQLKNEVLDKNFKITEKYLPALSPDDDLNELVFKSENRIFEGQNMTYKTLIKLIFLGELKWITGKCIMSYVIESISKNGISFVLSFVIISVSQNNQDNAHYYGIILVLLNFISLLSRHHAANYSMIFSTKARLCLINLVYIKLIGLNSYSFKQANIGKILNIISGDINTLEQMFSMIFPSSVVIISMFFACFILWNRFDSIIGLLAVLLLFLAYPIQMIIQSFNQQTLKQAKLNQDQRLRITNQFIEGIRLIKMQAWENAFQKMILTIRQIEFLSIFKILLRTSVDRLFTQTSHIWASFLYFIIIYYGEQRNEMKIDQMILTIQLLNSLRISCVYMVSNGIQAFIQIKVTFERIANVLNLQNFVMLKVDDSSLNENNIIKTEQIRIELINFSAYWTHTVSDNDKAILKNLNINFKQGELWAIIGRVGCGKSTLLHSLLCEIPAYKGLILIDGQNPQQNKLTISYVEQEPFLFPDTIRNNILFGKAYNKSLYLKVTQVAQLESDFDLMKFRDQTEIGERGITLSGGQKARISLARALYQTPDVYLFDDPLSAVDASVAQNIFTIAIKQFIFEYQITINPEKQKPIVILATHQIQYAIKCDKIAILSHGELIAQGSYEQIKLHLEMINKDLAQQLDKTQNETKNQDILEQQPINTISKKVKSSENRTLIVSESDNQQVINFSVYMRYFNNWNCLSFFLVIAFEVGQEILTMLYQRFISLFEYYQENGQTDSTFIILSCIVIGLMICCLIKYILSLIQVQQTTQNIHKKMLNSIAQAPISYFDVNPSGRIINRFSNDLSLCDNSTNQVCLDILEKMGNFLISLITLAILQPFFIIMIFFILIVNLYQYNFYNKIISQLKEIELIQRSPLFDFIKNTLGGSIQIKINKQQKLFKKKFIDISNKCNLNSLTYFYSTRSFCFNIDFIAFIASTAGLFIFLNLNQNDVAIFSQGLLLLTIYNEGLSYGLKQLIFFATQMSSYNRMFQIIDVEQEAQQVKEIDSKLQSFPESGDIKFDNVYMRYRCDSDLVLKGLTFEIKSGQKIGCVGRTGAGKSSILQTIFRISEIEEYEGSKIEISGINIKQLGLQKLRSSIGIIPQSPFLFTGSLRSNLDPFNQYDDQAIWQALNIAGLNEYIKQFSNGLQTDISDINSLFSVGQKQLICLARTLLNKKKIIVLDEATANLDMKTDDFIQNTLKQQLQDCTLITIAHRLNTIADYDKVMVIEDGKVIEFDEPFNLLAQSINSINIDKQTQFSKLVQNTGHSNSQAIFDIAKKKQIQIQK</sequence>
<accession>A0A8S1RYW7</accession>
<dbReference type="GO" id="GO:0016020">
    <property type="term" value="C:membrane"/>
    <property type="evidence" value="ECO:0007669"/>
    <property type="project" value="UniProtKB-SubCell"/>
</dbReference>
<evidence type="ECO:0008006" key="16">
    <source>
        <dbReference type="Google" id="ProtNLM"/>
    </source>
</evidence>
<keyword evidence="15" id="KW-1185">Reference proteome</keyword>
<evidence type="ECO:0000256" key="10">
    <source>
        <dbReference type="SAM" id="MobiDB-lite"/>
    </source>
</evidence>
<proteinExistence type="inferred from homology"/>
<gene>
    <name evidence="14" type="ORF">PPENT_87.1.T0020270</name>
</gene>
<dbReference type="GO" id="GO:0140359">
    <property type="term" value="F:ABC-type transporter activity"/>
    <property type="evidence" value="ECO:0007669"/>
    <property type="project" value="InterPro"/>
</dbReference>
<evidence type="ECO:0000256" key="9">
    <source>
        <dbReference type="ARBA" id="ARBA00023136"/>
    </source>
</evidence>
<keyword evidence="5" id="KW-0677">Repeat</keyword>
<feature type="transmembrane region" description="Helical" evidence="11">
    <location>
        <begin position="271"/>
        <end position="293"/>
    </location>
</feature>
<dbReference type="InterPro" id="IPR050173">
    <property type="entry name" value="ABC_transporter_C-like"/>
</dbReference>
<dbReference type="PANTHER" id="PTHR24223:SF456">
    <property type="entry name" value="MULTIDRUG RESISTANCE-ASSOCIATED PROTEIN LETHAL(2)03659"/>
    <property type="match status" value="1"/>
</dbReference>
<dbReference type="InterPro" id="IPR003593">
    <property type="entry name" value="AAA+_ATPase"/>
</dbReference>
<feature type="transmembrane region" description="Helical" evidence="11">
    <location>
        <begin position="829"/>
        <end position="849"/>
    </location>
</feature>
<comment type="caution">
    <text evidence="14">The sequence shown here is derived from an EMBL/GenBank/DDBJ whole genome shotgun (WGS) entry which is preliminary data.</text>
</comment>
<dbReference type="PROSITE" id="PS50893">
    <property type="entry name" value="ABC_TRANSPORTER_2"/>
    <property type="match status" value="2"/>
</dbReference>
<dbReference type="EMBL" id="CAJJDO010000002">
    <property type="protein sequence ID" value="CAD8133178.1"/>
    <property type="molecule type" value="Genomic_DNA"/>
</dbReference>
<feature type="domain" description="ABC transporter" evidence="12">
    <location>
        <begin position="482"/>
        <end position="729"/>
    </location>
</feature>
<name>A0A8S1RYW7_9CILI</name>
<feature type="region of interest" description="Disordered" evidence="10">
    <location>
        <begin position="1"/>
        <end position="27"/>
    </location>
</feature>
<feature type="transmembrane region" description="Helical" evidence="11">
    <location>
        <begin position="915"/>
        <end position="941"/>
    </location>
</feature>
<evidence type="ECO:0000256" key="3">
    <source>
        <dbReference type="ARBA" id="ARBA00022448"/>
    </source>
</evidence>
<keyword evidence="3" id="KW-0813">Transport</keyword>
<dbReference type="InterPro" id="IPR003439">
    <property type="entry name" value="ABC_transporter-like_ATP-bd"/>
</dbReference>
<evidence type="ECO:0000259" key="13">
    <source>
        <dbReference type="PROSITE" id="PS50929"/>
    </source>
</evidence>
<dbReference type="PROSITE" id="PS50929">
    <property type="entry name" value="ABC_TM1F"/>
    <property type="match status" value="2"/>
</dbReference>
<evidence type="ECO:0000313" key="14">
    <source>
        <dbReference type="EMBL" id="CAD8133178.1"/>
    </source>
</evidence>
<dbReference type="OrthoDB" id="6510208at2759"/>
<feature type="transmembrane region" description="Helical" evidence="11">
    <location>
        <begin position="173"/>
        <end position="191"/>
    </location>
</feature>
<feature type="domain" description="ABC transmembrane type-1" evidence="13">
    <location>
        <begin position="165"/>
        <end position="430"/>
    </location>
</feature>
<feature type="transmembrane region" description="Helical" evidence="11">
    <location>
        <begin position="197"/>
        <end position="214"/>
    </location>
</feature>
<dbReference type="InterPro" id="IPR017871">
    <property type="entry name" value="ABC_transporter-like_CS"/>
</dbReference>
<dbReference type="CDD" id="cd03244">
    <property type="entry name" value="ABCC_MRP_domain2"/>
    <property type="match status" value="1"/>
</dbReference>
<dbReference type="GO" id="GO:0016887">
    <property type="term" value="F:ATP hydrolysis activity"/>
    <property type="evidence" value="ECO:0007669"/>
    <property type="project" value="InterPro"/>
</dbReference>
<keyword evidence="4 11" id="KW-0812">Transmembrane</keyword>
<feature type="transmembrane region" description="Helical" evidence="11">
    <location>
        <begin position="1012"/>
        <end position="1034"/>
    </location>
</feature>
<organism evidence="14 15">
    <name type="scientific">Paramecium pentaurelia</name>
    <dbReference type="NCBI Taxonomy" id="43138"/>
    <lineage>
        <taxon>Eukaryota</taxon>
        <taxon>Sar</taxon>
        <taxon>Alveolata</taxon>
        <taxon>Ciliophora</taxon>
        <taxon>Intramacronucleata</taxon>
        <taxon>Oligohymenophorea</taxon>
        <taxon>Peniculida</taxon>
        <taxon>Parameciidae</taxon>
        <taxon>Paramecium</taxon>
    </lineage>
</organism>
<keyword evidence="6" id="KW-0547">Nucleotide-binding</keyword>
<evidence type="ECO:0000256" key="8">
    <source>
        <dbReference type="ARBA" id="ARBA00022989"/>
    </source>
</evidence>
<evidence type="ECO:0000256" key="4">
    <source>
        <dbReference type="ARBA" id="ARBA00022692"/>
    </source>
</evidence>
<keyword evidence="7" id="KW-0067">ATP-binding</keyword>
<dbReference type="FunFam" id="1.20.1560.10:FF:000140">
    <property type="entry name" value="Uncharacterized protein"/>
    <property type="match status" value="1"/>
</dbReference>
<dbReference type="PANTHER" id="PTHR24223">
    <property type="entry name" value="ATP-BINDING CASSETTE SUB-FAMILY C"/>
    <property type="match status" value="1"/>
</dbReference>
<evidence type="ECO:0000256" key="11">
    <source>
        <dbReference type="SAM" id="Phobius"/>
    </source>
</evidence>
<comment type="subcellular location">
    <subcellularLocation>
        <location evidence="1">Membrane</location>
        <topology evidence="1">Multi-pass membrane protein</topology>
    </subcellularLocation>
</comment>
<feature type="transmembrane region" description="Helical" evidence="11">
    <location>
        <begin position="299"/>
        <end position="318"/>
    </location>
</feature>
<evidence type="ECO:0000259" key="12">
    <source>
        <dbReference type="PROSITE" id="PS50893"/>
    </source>
</evidence>
<dbReference type="FunFam" id="3.40.50.300:FF:002273">
    <property type="entry name" value="Uncharacterized protein"/>
    <property type="match status" value="1"/>
</dbReference>
<dbReference type="Pfam" id="PF00664">
    <property type="entry name" value="ABC_membrane"/>
    <property type="match status" value="2"/>
</dbReference>
<evidence type="ECO:0000313" key="15">
    <source>
        <dbReference type="Proteomes" id="UP000689195"/>
    </source>
</evidence>
<dbReference type="Proteomes" id="UP000689195">
    <property type="component" value="Unassembled WGS sequence"/>
</dbReference>
<evidence type="ECO:0000256" key="1">
    <source>
        <dbReference type="ARBA" id="ARBA00004141"/>
    </source>
</evidence>
<feature type="domain" description="ABC transporter" evidence="12">
    <location>
        <begin position="1105"/>
        <end position="1342"/>
    </location>
</feature>
<evidence type="ECO:0000256" key="7">
    <source>
        <dbReference type="ARBA" id="ARBA00022840"/>
    </source>
</evidence>
<dbReference type="SMART" id="SM00382">
    <property type="entry name" value="AAA"/>
    <property type="match status" value="2"/>
</dbReference>
<dbReference type="InterPro" id="IPR011527">
    <property type="entry name" value="ABC1_TM_dom"/>
</dbReference>
<feature type="compositionally biased region" description="Polar residues" evidence="10">
    <location>
        <begin position="1"/>
        <end position="10"/>
    </location>
</feature>
<dbReference type="GO" id="GO:0005524">
    <property type="term" value="F:ATP binding"/>
    <property type="evidence" value="ECO:0007669"/>
    <property type="project" value="UniProtKB-KW"/>
</dbReference>
<feature type="transmembrane region" description="Helical" evidence="11">
    <location>
        <begin position="790"/>
        <end position="809"/>
    </location>
</feature>
<dbReference type="Pfam" id="PF00005">
    <property type="entry name" value="ABC_tran"/>
    <property type="match status" value="2"/>
</dbReference>
<dbReference type="PROSITE" id="PS00211">
    <property type="entry name" value="ABC_TRANSPORTER_1"/>
    <property type="match status" value="2"/>
</dbReference>
<feature type="domain" description="ABC transmembrane type-1" evidence="13">
    <location>
        <begin position="790"/>
        <end position="1072"/>
    </location>
</feature>
<protein>
    <recommendedName>
        <fullName evidence="16">ABC transporter family protein</fullName>
    </recommendedName>
</protein>
<dbReference type="CDD" id="cd03250">
    <property type="entry name" value="ABCC_MRP_domain1"/>
    <property type="match status" value="1"/>
</dbReference>